<comment type="caution">
    <text evidence="3">The sequence shown here is derived from an EMBL/GenBank/DDBJ whole genome shotgun (WGS) entry which is preliminary data.</text>
</comment>
<accession>K1VYQ5</accession>
<dbReference type="InterPro" id="IPR007612">
    <property type="entry name" value="LOR"/>
</dbReference>
<reference evidence="3 4" key="1">
    <citation type="journal article" date="2012" name="Eukaryot. Cell">
        <title>Genome sequence of the Trichosporon asahii environmental strain CBS 8904.</title>
        <authorList>
            <person name="Yang R.Y."/>
            <person name="Li H.T."/>
            <person name="Zhu H."/>
            <person name="Zhou G.P."/>
            <person name="Wang M."/>
            <person name="Wang L."/>
        </authorList>
    </citation>
    <scope>NUCLEOTIDE SEQUENCE [LARGE SCALE GENOMIC DNA]</scope>
    <source>
        <strain evidence="3 4">CBS 8904</strain>
    </source>
</reference>
<dbReference type="Proteomes" id="UP000006757">
    <property type="component" value="Unassembled WGS sequence"/>
</dbReference>
<organism evidence="3 4">
    <name type="scientific">Trichosporon asahii var. asahii (strain CBS 8904)</name>
    <name type="common">Yeast</name>
    <dbReference type="NCBI Taxonomy" id="1220162"/>
    <lineage>
        <taxon>Eukaryota</taxon>
        <taxon>Fungi</taxon>
        <taxon>Dikarya</taxon>
        <taxon>Basidiomycota</taxon>
        <taxon>Agaricomycotina</taxon>
        <taxon>Tremellomycetes</taxon>
        <taxon>Trichosporonales</taxon>
        <taxon>Trichosporonaceae</taxon>
        <taxon>Trichosporon</taxon>
    </lineage>
</organism>
<feature type="compositionally biased region" description="Basic and acidic residues" evidence="2">
    <location>
        <begin position="1"/>
        <end position="10"/>
    </location>
</feature>
<dbReference type="InterPro" id="IPR038595">
    <property type="entry name" value="LOR_sf"/>
</dbReference>
<evidence type="ECO:0000256" key="1">
    <source>
        <dbReference type="ARBA" id="ARBA00005437"/>
    </source>
</evidence>
<dbReference type="EMBL" id="AMBO01000307">
    <property type="protein sequence ID" value="EKD01908.1"/>
    <property type="molecule type" value="Genomic_DNA"/>
</dbReference>
<dbReference type="SUPFAM" id="SSF54518">
    <property type="entry name" value="Tubby C-terminal domain-like"/>
    <property type="match status" value="1"/>
</dbReference>
<keyword evidence="4" id="KW-1185">Reference proteome</keyword>
<protein>
    <submittedName>
        <fullName evidence="3">Uncharacterized protein</fullName>
    </submittedName>
</protein>
<dbReference type="STRING" id="1220162.K1VYQ5"/>
<dbReference type="AlphaFoldDB" id="K1VYQ5"/>
<gene>
    <name evidence="3" type="ORF">A1Q2_03783</name>
</gene>
<dbReference type="Pfam" id="PF04525">
    <property type="entry name" value="LOR"/>
    <property type="match status" value="1"/>
</dbReference>
<dbReference type="InterPro" id="IPR025659">
    <property type="entry name" value="Tubby-like_C"/>
</dbReference>
<evidence type="ECO:0000313" key="3">
    <source>
        <dbReference type="EMBL" id="EKD01908.1"/>
    </source>
</evidence>
<comment type="similarity">
    <text evidence="1">Belongs to the LOR family.</text>
</comment>
<feature type="region of interest" description="Disordered" evidence="2">
    <location>
        <begin position="1"/>
        <end position="21"/>
    </location>
</feature>
<dbReference type="Gene3D" id="2.40.160.200">
    <property type="entry name" value="LURP1-related"/>
    <property type="match status" value="1"/>
</dbReference>
<evidence type="ECO:0000313" key="4">
    <source>
        <dbReference type="Proteomes" id="UP000006757"/>
    </source>
</evidence>
<sequence length="221" mass="24522">MGLFGKKKEEEPEPIPLLDPVEPPISVFPNMTRDRQVSLEYRQKLMTMKTEDFTVFDSDNDEPIVTVTGPAMYARKFKTVTLPNGEPLFKMRVKLAAVNLRIICEDAERGTEFFQINREWAWKVKLNLRQNLTVGDSPTLHLVGSAGGSQAKVTLKDSGQLVAVLDRVRWGKEGMQNKLTYRMAVAPGVDLALITALCLAWDKAKEDDRKRAAAASSGGGG</sequence>
<name>K1VYQ5_TRIAC</name>
<evidence type="ECO:0000256" key="2">
    <source>
        <dbReference type="SAM" id="MobiDB-lite"/>
    </source>
</evidence>
<dbReference type="InParanoid" id="K1VYQ5"/>
<proteinExistence type="inferred from homology"/>
<dbReference type="HOGENOM" id="CLU_063146_1_1_1"/>